<evidence type="ECO:0000313" key="10">
    <source>
        <dbReference type="EMBL" id="CAD5218529.1"/>
    </source>
</evidence>
<sequence length="148" mass="17851">MGKNKYLEEKTQSDEEETNVDSTSFFDYLLGMNYWKISDEEMTRLEAEKDKKQRELERIKAQDWRKLWEIELDAFLDEYHRQEEKLQKEEIEANKQNVDKVQPSQRGTRIVPDYSAPVHYPKSKRNEMDEDVLVDEEVDLQQLENTDE</sequence>
<evidence type="ECO:0000256" key="6">
    <source>
        <dbReference type="ARBA" id="ARBA00023029"/>
    </source>
</evidence>
<comment type="cofactor">
    <cofactor evidence="2">
        <name>Mg(2+)</name>
        <dbReference type="ChEBI" id="CHEBI:18420"/>
    </cofactor>
</comment>
<dbReference type="Proteomes" id="UP000614601">
    <property type="component" value="Unassembled WGS sequence"/>
</dbReference>
<dbReference type="InterPro" id="IPR013757">
    <property type="entry name" value="Topo_IIA_A_a_sf"/>
</dbReference>
<dbReference type="EMBL" id="CAJFCW020000004">
    <property type="protein sequence ID" value="CAG9110852.1"/>
    <property type="molecule type" value="Genomic_DNA"/>
</dbReference>
<comment type="caution">
    <text evidence="10">The sequence shown here is derived from an EMBL/GenBank/DDBJ whole genome shotgun (WGS) entry which is preliminary data.</text>
</comment>
<evidence type="ECO:0000313" key="11">
    <source>
        <dbReference type="Proteomes" id="UP000614601"/>
    </source>
</evidence>
<evidence type="ECO:0000256" key="3">
    <source>
        <dbReference type="ARBA" id="ARBA00012895"/>
    </source>
</evidence>
<dbReference type="GO" id="GO:0000712">
    <property type="term" value="P:resolution of meiotic recombination intermediates"/>
    <property type="evidence" value="ECO:0007669"/>
    <property type="project" value="TreeGrafter"/>
</dbReference>
<evidence type="ECO:0000256" key="2">
    <source>
        <dbReference type="ARBA" id="ARBA00001946"/>
    </source>
</evidence>
<dbReference type="EC" id="5.6.2.2" evidence="3"/>
<feature type="region of interest" description="Disordered" evidence="9">
    <location>
        <begin position="90"/>
        <end position="132"/>
    </location>
</feature>
<evidence type="ECO:0000256" key="1">
    <source>
        <dbReference type="ARBA" id="ARBA00000185"/>
    </source>
</evidence>
<dbReference type="GO" id="GO:0005524">
    <property type="term" value="F:ATP binding"/>
    <property type="evidence" value="ECO:0007669"/>
    <property type="project" value="UniProtKB-KW"/>
</dbReference>
<evidence type="ECO:0000256" key="4">
    <source>
        <dbReference type="ARBA" id="ARBA00022741"/>
    </source>
</evidence>
<keyword evidence="8" id="KW-0413">Isomerase</keyword>
<evidence type="ECO:0000256" key="7">
    <source>
        <dbReference type="ARBA" id="ARBA00023125"/>
    </source>
</evidence>
<comment type="catalytic activity">
    <reaction evidence="1">
        <text>ATP-dependent breakage, passage and rejoining of double-stranded DNA.</text>
        <dbReference type="EC" id="5.6.2.2"/>
    </reaction>
</comment>
<organism evidence="10 11">
    <name type="scientific">Bursaphelenchus okinawaensis</name>
    <dbReference type="NCBI Taxonomy" id="465554"/>
    <lineage>
        <taxon>Eukaryota</taxon>
        <taxon>Metazoa</taxon>
        <taxon>Ecdysozoa</taxon>
        <taxon>Nematoda</taxon>
        <taxon>Chromadorea</taxon>
        <taxon>Rhabditida</taxon>
        <taxon>Tylenchina</taxon>
        <taxon>Tylenchomorpha</taxon>
        <taxon>Aphelenchoidea</taxon>
        <taxon>Aphelenchoididae</taxon>
        <taxon>Bursaphelenchus</taxon>
    </lineage>
</organism>
<reference evidence="10" key="1">
    <citation type="submission" date="2020-09" db="EMBL/GenBank/DDBJ databases">
        <authorList>
            <person name="Kikuchi T."/>
        </authorList>
    </citation>
    <scope>NUCLEOTIDE SEQUENCE</scope>
    <source>
        <strain evidence="10">SH1</strain>
    </source>
</reference>
<dbReference type="GO" id="GO:0005634">
    <property type="term" value="C:nucleus"/>
    <property type="evidence" value="ECO:0007669"/>
    <property type="project" value="TreeGrafter"/>
</dbReference>
<proteinExistence type="predicted"/>
<accession>A0A811KQS8</accession>
<keyword evidence="11" id="KW-1185">Reference proteome</keyword>
<evidence type="ECO:0000256" key="5">
    <source>
        <dbReference type="ARBA" id="ARBA00022840"/>
    </source>
</evidence>
<gene>
    <name evidence="10" type="ORF">BOKJ2_LOCUS7739</name>
</gene>
<keyword evidence="7" id="KW-0238">DNA-binding</keyword>
<evidence type="ECO:0000256" key="9">
    <source>
        <dbReference type="SAM" id="MobiDB-lite"/>
    </source>
</evidence>
<dbReference type="Gene3D" id="1.10.268.10">
    <property type="entry name" value="Topoisomerase, domain 3"/>
    <property type="match status" value="1"/>
</dbReference>
<dbReference type="PANTHER" id="PTHR10169">
    <property type="entry name" value="DNA TOPOISOMERASE/GYRASE"/>
    <property type="match status" value="1"/>
</dbReference>
<dbReference type="Proteomes" id="UP000783686">
    <property type="component" value="Unassembled WGS sequence"/>
</dbReference>
<name>A0A811KQS8_9BILA</name>
<dbReference type="SUPFAM" id="SSF56719">
    <property type="entry name" value="Type II DNA topoisomerase"/>
    <property type="match status" value="1"/>
</dbReference>
<dbReference type="AlphaFoldDB" id="A0A811KQS8"/>
<keyword evidence="4" id="KW-0547">Nucleotide-binding</keyword>
<keyword evidence="5" id="KW-0067">ATP-binding</keyword>
<dbReference type="InterPro" id="IPR013760">
    <property type="entry name" value="Topo_IIA-like_dom_sf"/>
</dbReference>
<evidence type="ECO:0000256" key="8">
    <source>
        <dbReference type="ARBA" id="ARBA00023235"/>
    </source>
</evidence>
<protein>
    <recommendedName>
        <fullName evidence="3">DNA topoisomerase (ATP-hydrolyzing)</fullName>
        <ecNumber evidence="3">5.6.2.2</ecNumber>
    </recommendedName>
</protein>
<dbReference type="InterPro" id="IPR050634">
    <property type="entry name" value="DNA_Topoisomerase_II"/>
</dbReference>
<keyword evidence="6" id="KW-0799">Topoisomerase</keyword>
<dbReference type="GO" id="GO:0000819">
    <property type="term" value="P:sister chromatid segregation"/>
    <property type="evidence" value="ECO:0007669"/>
    <property type="project" value="TreeGrafter"/>
</dbReference>
<dbReference type="PANTHER" id="PTHR10169:SF38">
    <property type="entry name" value="DNA TOPOISOMERASE 2"/>
    <property type="match status" value="1"/>
</dbReference>
<dbReference type="EMBL" id="CAJFDH010000004">
    <property type="protein sequence ID" value="CAD5218529.1"/>
    <property type="molecule type" value="Genomic_DNA"/>
</dbReference>
<dbReference type="GO" id="GO:0003918">
    <property type="term" value="F:DNA topoisomerase type II (double strand cut, ATP-hydrolyzing) activity"/>
    <property type="evidence" value="ECO:0007669"/>
    <property type="project" value="UniProtKB-EC"/>
</dbReference>
<dbReference type="GO" id="GO:0003677">
    <property type="term" value="F:DNA binding"/>
    <property type="evidence" value="ECO:0007669"/>
    <property type="project" value="UniProtKB-KW"/>
</dbReference>